<evidence type="ECO:0000313" key="2">
    <source>
        <dbReference type="Proteomes" id="UP000823399"/>
    </source>
</evidence>
<comment type="caution">
    <text evidence="1">The sequence shown here is derived from an EMBL/GenBank/DDBJ whole genome shotgun (WGS) entry which is preliminary data.</text>
</comment>
<dbReference type="GeneID" id="64702857"/>
<dbReference type="EMBL" id="JABBWM010000051">
    <property type="protein sequence ID" value="KAG2101311.1"/>
    <property type="molecule type" value="Genomic_DNA"/>
</dbReference>
<dbReference type="AlphaFoldDB" id="A0A9P7F2E3"/>
<dbReference type="OrthoDB" id="2269034at2759"/>
<reference evidence="1" key="1">
    <citation type="journal article" date="2020" name="New Phytol.">
        <title>Comparative genomics reveals dynamic genome evolution in host specialist ectomycorrhizal fungi.</title>
        <authorList>
            <person name="Lofgren L.A."/>
            <person name="Nguyen N.H."/>
            <person name="Vilgalys R."/>
            <person name="Ruytinx J."/>
            <person name="Liao H.L."/>
            <person name="Branco S."/>
            <person name="Kuo A."/>
            <person name="LaButti K."/>
            <person name="Lipzen A."/>
            <person name="Andreopoulos W."/>
            <person name="Pangilinan J."/>
            <person name="Riley R."/>
            <person name="Hundley H."/>
            <person name="Na H."/>
            <person name="Barry K."/>
            <person name="Grigoriev I.V."/>
            <person name="Stajich J.E."/>
            <person name="Kennedy P.G."/>
        </authorList>
    </citation>
    <scope>NUCLEOTIDE SEQUENCE</scope>
    <source>
        <strain evidence="1">FC423</strain>
    </source>
</reference>
<proteinExistence type="predicted"/>
<name>A0A9P7F2E3_9AGAM</name>
<keyword evidence="2" id="KW-1185">Reference proteome</keyword>
<organism evidence="1 2">
    <name type="scientific">Suillus discolor</name>
    <dbReference type="NCBI Taxonomy" id="1912936"/>
    <lineage>
        <taxon>Eukaryota</taxon>
        <taxon>Fungi</taxon>
        <taxon>Dikarya</taxon>
        <taxon>Basidiomycota</taxon>
        <taxon>Agaricomycotina</taxon>
        <taxon>Agaricomycetes</taxon>
        <taxon>Agaricomycetidae</taxon>
        <taxon>Boletales</taxon>
        <taxon>Suillineae</taxon>
        <taxon>Suillaceae</taxon>
        <taxon>Suillus</taxon>
    </lineage>
</organism>
<dbReference type="RefSeq" id="XP_041289789.1">
    <property type="nucleotide sequence ID" value="XM_041440598.1"/>
</dbReference>
<dbReference type="Proteomes" id="UP000823399">
    <property type="component" value="Unassembled WGS sequence"/>
</dbReference>
<sequence>MLGPPNKLEVDCLLAALRVASFHVPVVTCQTDAMLSRVDANDIGSLLSVVEEVTVCGNSFQASNSVIYRREFMNRKLHTKCTLMSVCHECLPCTSLLEVESYQTIWSRSSALLKKNIAVSCVFTIVVEAQCYH</sequence>
<accession>A0A9P7F2E3</accession>
<gene>
    <name evidence="1" type="ORF">F5147DRAFT_762702</name>
</gene>
<evidence type="ECO:0000313" key="1">
    <source>
        <dbReference type="EMBL" id="KAG2101311.1"/>
    </source>
</evidence>
<protein>
    <submittedName>
        <fullName evidence="1">Uncharacterized protein</fullName>
    </submittedName>
</protein>